<comment type="pathway">
    <text evidence="7">Bacterial outer membrane biogenesis; LPS lipid A biosynthesis.</text>
</comment>
<dbReference type="InterPro" id="IPR007691">
    <property type="entry name" value="LpxD"/>
</dbReference>
<feature type="active site" description="Proton acceptor" evidence="7">
    <location>
        <position position="234"/>
    </location>
</feature>
<sequence>MLLSELAALLGLTISGKDTEITGVNTLENAGSSDLSFLANPKYEAQLATTKAAAVVLNAKYADQVESAILSENPYMDLAKAMHVFSKPQGCVEGIHELAFIHPEAEVDETATVYPFAFVGKGAKIGPNSKIFAGVYVGEDCEIGSGCCLYPNCSIMARIVIGSGVIIQPGSVIGGDGFGYAQVSGKHMKIPQIGTVKIGDHVEIGSNTTIDRAALDVTKIGSGTKIDNLVQIAHNVVTGDDCLIISQSGIAGSTKLGNNVILAAQAGLVDNIKIGDGAIIGAQSGVSNDVPAGFVGAGSPLLEKGRYLRSSISIKKLPDMGRKLSALEKRIVALEAELAKGK</sequence>
<accession>A0A1G9HDX4</accession>
<dbReference type="HAMAP" id="MF_00523">
    <property type="entry name" value="LpxD"/>
    <property type="match status" value="1"/>
</dbReference>
<dbReference type="PANTHER" id="PTHR43378:SF2">
    <property type="entry name" value="UDP-3-O-ACYLGLUCOSAMINE N-ACYLTRANSFERASE 1, MITOCHONDRIAL-RELATED"/>
    <property type="match status" value="1"/>
</dbReference>
<dbReference type="CDD" id="cd03352">
    <property type="entry name" value="LbH_LpxD"/>
    <property type="match status" value="1"/>
</dbReference>
<dbReference type="AlphaFoldDB" id="A0A1G9HDX4"/>
<keyword evidence="6 7" id="KW-0012">Acyltransferase</keyword>
<comment type="function">
    <text evidence="7">Catalyzes the N-acylation of UDP-3-O-acylglucosamine using 3-hydroxyacyl-ACP as the acyl donor. Is involved in the biosynthesis of lipid A, a phosphorylated glycolipid that anchors the lipopolysaccharide to the outer membrane of the cell.</text>
</comment>
<keyword evidence="5 7" id="KW-0443">Lipid metabolism</keyword>
<gene>
    <name evidence="7" type="primary">lpxD</name>
    <name evidence="9" type="ORF">SAMN05660337_2113</name>
</gene>
<keyword evidence="1 7" id="KW-0444">Lipid biosynthesis</keyword>
<dbReference type="InterPro" id="IPR001451">
    <property type="entry name" value="Hexapep"/>
</dbReference>
<dbReference type="Gene3D" id="2.160.10.10">
    <property type="entry name" value="Hexapeptide repeat proteins"/>
    <property type="match status" value="1"/>
</dbReference>
<dbReference type="EC" id="2.3.1.191" evidence="7"/>
<reference evidence="10" key="1">
    <citation type="submission" date="2016-10" db="EMBL/GenBank/DDBJ databases">
        <authorList>
            <person name="Varghese N."/>
            <person name="Submissions S."/>
        </authorList>
    </citation>
    <scope>NUCLEOTIDE SEQUENCE [LARGE SCALE GENOMIC DNA]</scope>
    <source>
        <strain evidence="10">DSM 16995</strain>
    </source>
</reference>
<dbReference type="GO" id="GO:0009245">
    <property type="term" value="P:lipid A biosynthetic process"/>
    <property type="evidence" value="ECO:0007669"/>
    <property type="project" value="UniProtKB-UniRule"/>
</dbReference>
<dbReference type="Pfam" id="PF00132">
    <property type="entry name" value="Hexapep"/>
    <property type="match status" value="2"/>
</dbReference>
<evidence type="ECO:0000313" key="10">
    <source>
        <dbReference type="Proteomes" id="UP000199053"/>
    </source>
</evidence>
<dbReference type="NCBIfam" id="TIGR01853">
    <property type="entry name" value="lipid_A_lpxD"/>
    <property type="match status" value="1"/>
</dbReference>
<evidence type="ECO:0000256" key="1">
    <source>
        <dbReference type="ARBA" id="ARBA00022516"/>
    </source>
</evidence>
<evidence type="ECO:0000256" key="3">
    <source>
        <dbReference type="ARBA" id="ARBA00022679"/>
    </source>
</evidence>
<keyword evidence="2 7" id="KW-0441">Lipid A biosynthesis</keyword>
<dbReference type="STRING" id="246191.SAMN05660337_2113"/>
<name>A0A1G9HDX4_9BACT</name>
<comment type="catalytic activity">
    <reaction evidence="7">
        <text>a UDP-3-O-[(3R)-3-hydroxyacyl]-alpha-D-glucosamine + a (3R)-hydroxyacyl-[ACP] = a UDP-2-N,3-O-bis[(3R)-3-hydroxyacyl]-alpha-D-glucosamine + holo-[ACP] + H(+)</text>
        <dbReference type="Rhea" id="RHEA:53836"/>
        <dbReference type="Rhea" id="RHEA-COMP:9685"/>
        <dbReference type="Rhea" id="RHEA-COMP:9945"/>
        <dbReference type="ChEBI" id="CHEBI:15378"/>
        <dbReference type="ChEBI" id="CHEBI:64479"/>
        <dbReference type="ChEBI" id="CHEBI:78827"/>
        <dbReference type="ChEBI" id="CHEBI:137740"/>
        <dbReference type="ChEBI" id="CHEBI:137748"/>
        <dbReference type="EC" id="2.3.1.191"/>
    </reaction>
</comment>
<dbReference type="UniPathway" id="UPA00973"/>
<dbReference type="PANTHER" id="PTHR43378">
    <property type="entry name" value="UDP-3-O-ACYLGLUCOSAMINE N-ACYLTRANSFERASE"/>
    <property type="match status" value="1"/>
</dbReference>
<evidence type="ECO:0000256" key="7">
    <source>
        <dbReference type="HAMAP-Rule" id="MF_00523"/>
    </source>
</evidence>
<dbReference type="SUPFAM" id="SSF51161">
    <property type="entry name" value="Trimeric LpxA-like enzymes"/>
    <property type="match status" value="1"/>
</dbReference>
<dbReference type="GO" id="GO:0103118">
    <property type="term" value="F:UDP-3-O-[(3R)-3-hydroxyacyl]-glucosamine N-acyltransferase activity"/>
    <property type="evidence" value="ECO:0007669"/>
    <property type="project" value="UniProtKB-EC"/>
</dbReference>
<keyword evidence="4 7" id="KW-0677">Repeat</keyword>
<proteinExistence type="inferred from homology"/>
<evidence type="ECO:0000256" key="2">
    <source>
        <dbReference type="ARBA" id="ARBA00022556"/>
    </source>
</evidence>
<dbReference type="InterPro" id="IPR018357">
    <property type="entry name" value="Hexapep_transf_CS"/>
</dbReference>
<keyword evidence="10" id="KW-1185">Reference proteome</keyword>
<dbReference type="GO" id="GO:0016410">
    <property type="term" value="F:N-acyltransferase activity"/>
    <property type="evidence" value="ECO:0007669"/>
    <property type="project" value="InterPro"/>
</dbReference>
<feature type="domain" description="UDP-3-O-[3-hydroxymyristoyl] glucosamine N-acyltransferase non-repeat region" evidence="8">
    <location>
        <begin position="18"/>
        <end position="83"/>
    </location>
</feature>
<dbReference type="Pfam" id="PF04613">
    <property type="entry name" value="LpxD"/>
    <property type="match status" value="1"/>
</dbReference>
<evidence type="ECO:0000256" key="4">
    <source>
        <dbReference type="ARBA" id="ARBA00022737"/>
    </source>
</evidence>
<keyword evidence="3 7" id="KW-0808">Transferase</keyword>
<evidence type="ECO:0000313" key="9">
    <source>
        <dbReference type="EMBL" id="SDL10904.1"/>
    </source>
</evidence>
<evidence type="ECO:0000256" key="6">
    <source>
        <dbReference type="ARBA" id="ARBA00023315"/>
    </source>
</evidence>
<dbReference type="Gene3D" id="3.40.1390.10">
    <property type="entry name" value="MurE/MurF, N-terminal domain"/>
    <property type="match status" value="1"/>
</dbReference>
<evidence type="ECO:0000256" key="5">
    <source>
        <dbReference type="ARBA" id="ARBA00023098"/>
    </source>
</evidence>
<dbReference type="RefSeq" id="WP_092160874.1">
    <property type="nucleotide sequence ID" value="NZ_FNGA01000003.1"/>
</dbReference>
<comment type="similarity">
    <text evidence="7">Belongs to the transferase hexapeptide repeat family. LpxD subfamily.</text>
</comment>
<comment type="subunit">
    <text evidence="7">Homotrimer.</text>
</comment>
<protein>
    <recommendedName>
        <fullName evidence="7">UDP-3-O-acylglucosamine N-acyltransferase</fullName>
        <ecNumber evidence="7">2.3.1.191</ecNumber>
    </recommendedName>
</protein>
<dbReference type="Proteomes" id="UP000199053">
    <property type="component" value="Unassembled WGS sequence"/>
</dbReference>
<dbReference type="GO" id="GO:0016020">
    <property type="term" value="C:membrane"/>
    <property type="evidence" value="ECO:0007669"/>
    <property type="project" value="GOC"/>
</dbReference>
<dbReference type="PROSITE" id="PS00101">
    <property type="entry name" value="HEXAPEP_TRANSFERASES"/>
    <property type="match status" value="1"/>
</dbReference>
<evidence type="ECO:0000259" key="8">
    <source>
        <dbReference type="Pfam" id="PF04613"/>
    </source>
</evidence>
<dbReference type="InterPro" id="IPR011004">
    <property type="entry name" value="Trimer_LpxA-like_sf"/>
</dbReference>
<organism evidence="9 10">
    <name type="scientific">Maridesulfovibrio ferrireducens</name>
    <dbReference type="NCBI Taxonomy" id="246191"/>
    <lineage>
        <taxon>Bacteria</taxon>
        <taxon>Pseudomonadati</taxon>
        <taxon>Thermodesulfobacteriota</taxon>
        <taxon>Desulfovibrionia</taxon>
        <taxon>Desulfovibrionales</taxon>
        <taxon>Desulfovibrionaceae</taxon>
        <taxon>Maridesulfovibrio</taxon>
    </lineage>
</organism>
<dbReference type="InterPro" id="IPR020573">
    <property type="entry name" value="UDP_GlcNAc_AcTrfase_non-rep"/>
</dbReference>
<dbReference type="EMBL" id="FNGA01000003">
    <property type="protein sequence ID" value="SDL10904.1"/>
    <property type="molecule type" value="Genomic_DNA"/>
</dbReference>
<dbReference type="OrthoDB" id="9784739at2"/>
<dbReference type="NCBIfam" id="NF002060">
    <property type="entry name" value="PRK00892.1"/>
    <property type="match status" value="1"/>
</dbReference>